<dbReference type="Proteomes" id="UP001596978">
    <property type="component" value="Unassembled WGS sequence"/>
</dbReference>
<organism evidence="2 3">
    <name type="scientific">Sungkyunkwania multivorans</name>
    <dbReference type="NCBI Taxonomy" id="1173618"/>
    <lineage>
        <taxon>Bacteria</taxon>
        <taxon>Pseudomonadati</taxon>
        <taxon>Bacteroidota</taxon>
        <taxon>Flavobacteriia</taxon>
        <taxon>Flavobacteriales</taxon>
        <taxon>Flavobacteriaceae</taxon>
        <taxon>Sungkyunkwania</taxon>
    </lineage>
</organism>
<evidence type="ECO:0000256" key="1">
    <source>
        <dbReference type="SAM" id="SignalP"/>
    </source>
</evidence>
<gene>
    <name evidence="2" type="ORF">ACFQ1M_16705</name>
</gene>
<keyword evidence="1" id="KW-0732">Signal</keyword>
<reference evidence="3" key="1">
    <citation type="journal article" date="2019" name="Int. J. Syst. Evol. Microbiol.">
        <title>The Global Catalogue of Microorganisms (GCM) 10K type strain sequencing project: providing services to taxonomists for standard genome sequencing and annotation.</title>
        <authorList>
            <consortium name="The Broad Institute Genomics Platform"/>
            <consortium name="The Broad Institute Genome Sequencing Center for Infectious Disease"/>
            <person name="Wu L."/>
            <person name="Ma J."/>
        </authorList>
    </citation>
    <scope>NUCLEOTIDE SEQUENCE [LARGE SCALE GENOMIC DNA]</scope>
    <source>
        <strain evidence="3">CCUG 62952</strain>
    </source>
</reference>
<dbReference type="RefSeq" id="WP_386410381.1">
    <property type="nucleotide sequence ID" value="NZ_JBHTJH010000017.1"/>
</dbReference>
<evidence type="ECO:0000313" key="3">
    <source>
        <dbReference type="Proteomes" id="UP001596978"/>
    </source>
</evidence>
<dbReference type="EMBL" id="JBHTJH010000017">
    <property type="protein sequence ID" value="MFD0863858.1"/>
    <property type="molecule type" value="Genomic_DNA"/>
</dbReference>
<feature type="chain" id="PRO_5045457816" description="Outer membrane protein beta-barrel domain-containing protein" evidence="1">
    <location>
        <begin position="21"/>
        <end position="292"/>
    </location>
</feature>
<evidence type="ECO:0000313" key="2">
    <source>
        <dbReference type="EMBL" id="MFD0863858.1"/>
    </source>
</evidence>
<name>A0ABW3D1L5_9FLAO</name>
<sequence>MMKKLLLSVALLMSTYVVQAQESYTVNGETLILQKEAEGTLTLLWNANRSNYRYFIKKGTEIVELKNTLGMDQQYKQEYKQTLEDLTGNENTQRVKFVLYSLKDFVDAYNKSQDSSYVVKKRSNPLATSLAVIGGITNNPFVTNPDNKTNLFLRAEFEVSDQNVLPSHSLVLGAKHSFKSDAFDYSATQLSLNYRYKIINAPKFNVFANLNIVTYNNFSSNLPPIIDGDGEEIIRASSGSNFNAPLILGIGANFRVAEGQYITFTSLDMWGLNADDNGQFPVNIGLGYRFAL</sequence>
<dbReference type="InterPro" id="IPR011250">
    <property type="entry name" value="OMP/PagP_B-barrel"/>
</dbReference>
<evidence type="ECO:0008006" key="4">
    <source>
        <dbReference type="Google" id="ProtNLM"/>
    </source>
</evidence>
<accession>A0ABW3D1L5</accession>
<protein>
    <recommendedName>
        <fullName evidence="4">Outer membrane protein beta-barrel domain-containing protein</fullName>
    </recommendedName>
</protein>
<keyword evidence="3" id="KW-1185">Reference proteome</keyword>
<dbReference type="SUPFAM" id="SSF56925">
    <property type="entry name" value="OMPA-like"/>
    <property type="match status" value="1"/>
</dbReference>
<feature type="signal peptide" evidence="1">
    <location>
        <begin position="1"/>
        <end position="20"/>
    </location>
</feature>
<comment type="caution">
    <text evidence="2">The sequence shown here is derived from an EMBL/GenBank/DDBJ whole genome shotgun (WGS) entry which is preliminary data.</text>
</comment>
<proteinExistence type="predicted"/>